<organism evidence="1 2">
    <name type="scientific">Metamycoplasma alkalescens</name>
    <dbReference type="NCBI Taxonomy" id="45363"/>
    <lineage>
        <taxon>Bacteria</taxon>
        <taxon>Bacillati</taxon>
        <taxon>Mycoplasmatota</taxon>
        <taxon>Mycoplasmoidales</taxon>
        <taxon>Metamycoplasmataceae</taxon>
        <taxon>Metamycoplasma</taxon>
    </lineage>
</organism>
<dbReference type="InterPro" id="IPR010994">
    <property type="entry name" value="RuvA_2-like"/>
</dbReference>
<proteinExistence type="predicted"/>
<dbReference type="NCBIfam" id="NF045978">
    <property type="entry name" value="ComEA_MAG0490"/>
    <property type="match status" value="1"/>
</dbReference>
<dbReference type="Proteomes" id="UP000247715">
    <property type="component" value="Unassembled WGS sequence"/>
</dbReference>
<protein>
    <submittedName>
        <fullName evidence="1">Competence protein ComEA</fullName>
    </submittedName>
</protein>
<accession>A0A318UJJ4</accession>
<sequence>MKIKFNKKKFFLAAGLFLFSSTILITAIVVKNQIIKQQNNQVQKNDSEYISVLIDGAIEYPGEYSFKKGSTYLELFNQAILKSKADLQNLDKNQLLKDNEKIYVPFLKNQKLKLNEITSYQTLVELGIKSHLAQKVYSYLKKREIRDWKEILELSGIGEKTYSILLKNIDI</sequence>
<name>A0A318UJJ4_9BACT</name>
<evidence type="ECO:0000313" key="1">
    <source>
        <dbReference type="EMBL" id="PYF43194.1"/>
    </source>
</evidence>
<evidence type="ECO:0000313" key="2">
    <source>
        <dbReference type="Proteomes" id="UP000247715"/>
    </source>
</evidence>
<dbReference type="RefSeq" id="WP_002880830.1">
    <property type="nucleotide sequence ID" value="NZ_CP190015.1"/>
</dbReference>
<reference evidence="1 2" key="1">
    <citation type="submission" date="2018-06" db="EMBL/GenBank/DDBJ databases">
        <title>Genomic Encyclopedia of Archaeal and Bacterial Type Strains, Phase II (KMG-II): from individual species to whole genera.</title>
        <authorList>
            <person name="Goeker M."/>
        </authorList>
    </citation>
    <scope>NUCLEOTIDE SEQUENCE [LARGE SCALE GENOMIC DNA]</scope>
    <source>
        <strain evidence="1 2">ATCC 29103</strain>
    </source>
</reference>
<gene>
    <name evidence="1" type="ORF">BCF88_10461</name>
</gene>
<comment type="caution">
    <text evidence="1">The sequence shown here is derived from an EMBL/GenBank/DDBJ whole genome shotgun (WGS) entry which is preliminary data.</text>
</comment>
<dbReference type="SUPFAM" id="SSF47781">
    <property type="entry name" value="RuvA domain 2-like"/>
    <property type="match status" value="1"/>
</dbReference>
<dbReference type="EMBL" id="QKLP01000004">
    <property type="protein sequence ID" value="PYF43194.1"/>
    <property type="molecule type" value="Genomic_DNA"/>
</dbReference>
<dbReference type="AlphaFoldDB" id="A0A318UJJ4"/>